<dbReference type="Proteomes" id="UP000266426">
    <property type="component" value="Unassembled WGS sequence"/>
</dbReference>
<evidence type="ECO:0000259" key="1">
    <source>
        <dbReference type="SMART" id="SM01321"/>
    </source>
</evidence>
<dbReference type="GO" id="GO:0003677">
    <property type="term" value="F:DNA binding"/>
    <property type="evidence" value="ECO:0007669"/>
    <property type="project" value="InterPro"/>
</dbReference>
<dbReference type="SMART" id="SM01321">
    <property type="entry name" value="Y1_Tnp"/>
    <property type="match status" value="1"/>
</dbReference>
<dbReference type="PANTHER" id="PTHR34322:SF2">
    <property type="entry name" value="TRANSPOSASE IS200-LIKE DOMAIN-CONTAINING PROTEIN"/>
    <property type="match status" value="1"/>
</dbReference>
<dbReference type="Pfam" id="PF01797">
    <property type="entry name" value="Y1_Tnp"/>
    <property type="match status" value="1"/>
</dbReference>
<dbReference type="InterPro" id="IPR002686">
    <property type="entry name" value="Transposase_17"/>
</dbReference>
<proteinExistence type="predicted"/>
<accession>A0A3A4QV84</accession>
<evidence type="ECO:0000313" key="3">
    <source>
        <dbReference type="Proteomes" id="UP000266426"/>
    </source>
</evidence>
<comment type="caution">
    <text evidence="2">The sequence shown here is derived from an EMBL/GenBank/DDBJ whole genome shotgun (WGS) entry which is preliminary data.</text>
</comment>
<dbReference type="EMBL" id="QZJZ01000101">
    <property type="protein sequence ID" value="RJP56156.1"/>
    <property type="molecule type" value="Genomic_DNA"/>
</dbReference>
<dbReference type="Gene3D" id="3.30.70.1290">
    <property type="entry name" value="Transposase IS200-like"/>
    <property type="match status" value="1"/>
</dbReference>
<sequence>MARIPRIIIPDYPHHVVQRGNNKQAIFEDDQDRQEYLALVQRYKQDTECKVLSYCLMDNHVHLLIIPLKAESLSKFMQKVALKYTQYANDKYKRTGRLWECRFFSSPVETDTYLLAVCRYIERNAVRAGIVGQPEQYEWGSAKYRVSGKTPEFLDDIFPEYANREEYLEFLKLPPNSGQYEMISRSTSRGYPIGSMRFYEKVMKLTKRDLTKRPVGRPKKSD</sequence>
<dbReference type="AlphaFoldDB" id="A0A3A4QV84"/>
<evidence type="ECO:0000313" key="2">
    <source>
        <dbReference type="EMBL" id="RJP56156.1"/>
    </source>
</evidence>
<protein>
    <submittedName>
        <fullName evidence="2">Transposase</fullName>
    </submittedName>
</protein>
<name>A0A3A4QV84_9BACT</name>
<organism evidence="2 3">
    <name type="scientific">Candidatus Auribacter fodinae</name>
    <dbReference type="NCBI Taxonomy" id="2093366"/>
    <lineage>
        <taxon>Bacteria</taxon>
        <taxon>Pseudomonadati</taxon>
        <taxon>Candidatus Auribacterota</taxon>
        <taxon>Candidatus Auribacteria</taxon>
        <taxon>Candidatus Auribacterales</taxon>
        <taxon>Candidatus Auribacteraceae</taxon>
        <taxon>Candidatus Auribacter</taxon>
    </lineage>
</organism>
<dbReference type="GO" id="GO:0004803">
    <property type="term" value="F:transposase activity"/>
    <property type="evidence" value="ECO:0007669"/>
    <property type="project" value="InterPro"/>
</dbReference>
<dbReference type="PANTHER" id="PTHR34322">
    <property type="entry name" value="TRANSPOSASE, Y1_TNP DOMAIN-CONTAINING"/>
    <property type="match status" value="1"/>
</dbReference>
<dbReference type="SUPFAM" id="SSF143422">
    <property type="entry name" value="Transposase IS200-like"/>
    <property type="match status" value="1"/>
</dbReference>
<gene>
    <name evidence="2" type="ORF">C4541_12930</name>
</gene>
<dbReference type="InterPro" id="IPR036515">
    <property type="entry name" value="Transposase_17_sf"/>
</dbReference>
<reference evidence="2 3" key="1">
    <citation type="journal article" date="2017" name="ISME J.">
        <title>Energy and carbon metabolisms in a deep terrestrial subsurface fluid microbial community.</title>
        <authorList>
            <person name="Momper L."/>
            <person name="Jungbluth S.P."/>
            <person name="Lee M.D."/>
            <person name="Amend J.P."/>
        </authorList>
    </citation>
    <scope>NUCLEOTIDE SEQUENCE [LARGE SCALE GENOMIC DNA]</scope>
    <source>
        <strain evidence="2">SURF_26</strain>
    </source>
</reference>
<feature type="domain" description="Transposase IS200-like" evidence="1">
    <location>
        <begin position="9"/>
        <end position="124"/>
    </location>
</feature>
<dbReference type="GO" id="GO:0006313">
    <property type="term" value="P:DNA transposition"/>
    <property type="evidence" value="ECO:0007669"/>
    <property type="project" value="InterPro"/>
</dbReference>